<evidence type="ECO:0000313" key="1">
    <source>
        <dbReference type="EMBL" id="KAJ7756216.1"/>
    </source>
</evidence>
<evidence type="ECO:0000313" key="2">
    <source>
        <dbReference type="Proteomes" id="UP001215598"/>
    </source>
</evidence>
<comment type="caution">
    <text evidence="1">The sequence shown here is derived from an EMBL/GenBank/DDBJ whole genome shotgun (WGS) entry which is preliminary data.</text>
</comment>
<dbReference type="Proteomes" id="UP001215598">
    <property type="component" value="Unassembled WGS sequence"/>
</dbReference>
<accession>A0AAD7NDL8</accession>
<dbReference type="EMBL" id="JARKIB010000047">
    <property type="protein sequence ID" value="KAJ7756216.1"/>
    <property type="molecule type" value="Genomic_DNA"/>
</dbReference>
<keyword evidence="2" id="KW-1185">Reference proteome</keyword>
<proteinExistence type="predicted"/>
<gene>
    <name evidence="1" type="ORF">B0H16DRAFT_1885986</name>
</gene>
<organism evidence="1 2">
    <name type="scientific">Mycena metata</name>
    <dbReference type="NCBI Taxonomy" id="1033252"/>
    <lineage>
        <taxon>Eukaryota</taxon>
        <taxon>Fungi</taxon>
        <taxon>Dikarya</taxon>
        <taxon>Basidiomycota</taxon>
        <taxon>Agaricomycotina</taxon>
        <taxon>Agaricomycetes</taxon>
        <taxon>Agaricomycetidae</taxon>
        <taxon>Agaricales</taxon>
        <taxon>Marasmiineae</taxon>
        <taxon>Mycenaceae</taxon>
        <taxon>Mycena</taxon>
    </lineage>
</organism>
<protein>
    <submittedName>
        <fullName evidence="1">Uncharacterized protein</fullName>
    </submittedName>
</protein>
<sequence>MAKAIHLPDEIISEILSPALRVSDEAFSYISTISSFSNIKSASPFMTFTESTSALLVVCKAWLRVSTPLLYHTVVLRSKAQAQALAATLKANPDLGTFIKRLRVEGGFAISMLKILQSSPNITDLFLSVQFASGDNACGLCRGLALLDPVRVIVAKATLWGPISKEALKLLQTLEKCVLKWKKLAIFEFPESLCERTDIPKGLSQAPNLATFVILDPEFFLQRVAGYMELVATNPSLKRIRINPVEAPYDSHHRTAFYGQVERNKKLNALFDRDVVADPPSDLTQIDHLPSTTPFVYPARLAADSVQEDAIWSRVLCFALYNDTSKPKSLSYRRPSLATPLLVCKSFARLGIPHLYETPVLNSMTALNSFASELGLKPILSHYIQGLTLKIDPMGASFFERFETVVASIPKLRELNATHAFPLRWDAFCALAECTGSSMELLRGISIPHRGAANPLVFTSFPRLRELEWYSNATFTDKPEVDTFTSLVKLTVTTSDPSFLTLLSQMELPSLQTVEFPAGSTGGACFFQKHGGKLCDLALSTFQLGDPALAIWRNCPSMKTLHVCCGSKFPTIFSLCTTGQTHTTLERIVFKVPSYLHHGQSQKKALKKVMTSLLASLSSFPALRDITHPACVWPTSEPEILKSSWVKWAESFLEQGIHLVGPDSVRWRPRLKFVTKSKK</sequence>
<reference evidence="1" key="1">
    <citation type="submission" date="2023-03" db="EMBL/GenBank/DDBJ databases">
        <title>Massive genome expansion in bonnet fungi (Mycena s.s.) driven by repeated elements and novel gene families across ecological guilds.</title>
        <authorList>
            <consortium name="Lawrence Berkeley National Laboratory"/>
            <person name="Harder C.B."/>
            <person name="Miyauchi S."/>
            <person name="Viragh M."/>
            <person name="Kuo A."/>
            <person name="Thoen E."/>
            <person name="Andreopoulos B."/>
            <person name="Lu D."/>
            <person name="Skrede I."/>
            <person name="Drula E."/>
            <person name="Henrissat B."/>
            <person name="Morin E."/>
            <person name="Kohler A."/>
            <person name="Barry K."/>
            <person name="LaButti K."/>
            <person name="Morin E."/>
            <person name="Salamov A."/>
            <person name="Lipzen A."/>
            <person name="Mereny Z."/>
            <person name="Hegedus B."/>
            <person name="Baldrian P."/>
            <person name="Stursova M."/>
            <person name="Weitz H."/>
            <person name="Taylor A."/>
            <person name="Grigoriev I.V."/>
            <person name="Nagy L.G."/>
            <person name="Martin F."/>
            <person name="Kauserud H."/>
        </authorList>
    </citation>
    <scope>NUCLEOTIDE SEQUENCE</scope>
    <source>
        <strain evidence="1">CBHHK182m</strain>
    </source>
</reference>
<dbReference type="AlphaFoldDB" id="A0AAD7NDL8"/>
<dbReference type="SUPFAM" id="SSF52047">
    <property type="entry name" value="RNI-like"/>
    <property type="match status" value="1"/>
</dbReference>
<name>A0AAD7NDL8_9AGAR</name>